<keyword evidence="2" id="KW-1185">Reference proteome</keyword>
<dbReference type="Proteomes" id="UP001159427">
    <property type="component" value="Unassembled WGS sequence"/>
</dbReference>
<dbReference type="PANTHER" id="PTHR33206">
    <property type="entry name" value="PROTEIN CBG10425"/>
    <property type="match status" value="1"/>
</dbReference>
<proteinExistence type="predicted"/>
<organism evidence="1 2">
    <name type="scientific">Porites evermanni</name>
    <dbReference type="NCBI Taxonomy" id="104178"/>
    <lineage>
        <taxon>Eukaryota</taxon>
        <taxon>Metazoa</taxon>
        <taxon>Cnidaria</taxon>
        <taxon>Anthozoa</taxon>
        <taxon>Hexacorallia</taxon>
        <taxon>Scleractinia</taxon>
        <taxon>Fungiina</taxon>
        <taxon>Poritidae</taxon>
        <taxon>Porites</taxon>
    </lineage>
</organism>
<name>A0ABN8MMS0_9CNID</name>
<comment type="caution">
    <text evidence="1">The sequence shown here is derived from an EMBL/GenBank/DDBJ whole genome shotgun (WGS) entry which is preliminary data.</text>
</comment>
<dbReference type="PANTHER" id="PTHR33206:SF1">
    <property type="entry name" value="DNA-DIRECTED DNA POLYMERASE"/>
    <property type="match status" value="1"/>
</dbReference>
<dbReference type="EMBL" id="CALNXI010000564">
    <property type="protein sequence ID" value="CAH3029309.1"/>
    <property type="molecule type" value="Genomic_DNA"/>
</dbReference>
<accession>A0ABN8MMS0</accession>
<evidence type="ECO:0000313" key="1">
    <source>
        <dbReference type="EMBL" id="CAH3029309.1"/>
    </source>
</evidence>
<dbReference type="Gene3D" id="3.40.960.10">
    <property type="entry name" value="VSR Endonuclease"/>
    <property type="match status" value="1"/>
</dbReference>
<protein>
    <submittedName>
        <fullName evidence="1">Uncharacterized protein</fullName>
    </submittedName>
</protein>
<sequence>MSAFCQEQNIDMFKEGISVPGLTLKYFFSFLDEQTFFSLFNQSDSELYHLIKDSNTGGPDMPTGSYTRRLAENEFKPKGSIQMAIEWLEWVAHQERIYIRHQLNNTGKHIGGRRLPVNGFNAQTQTVYQFHGCFWHRHDCALNQGKEVNEKHKKPMVELLEETRANNEYICSKGYRVVEICDDIGDFMKAYAEEHDIMTQPRQSLICNLKGDKILLATPLLKWYLEHDLEVTKVHQVVKSCFQPFGDAVSDARRAGDADPRKAIITDTMKSVSFRFIFSSIKGWEQYTFSQIVETCKICFISHGGNSGYGKTIINQLKHRNVEYCSDAEASRKVNTPLFGKLENITNDTYEVESCKKTIKLDLPIQVAFFVYQYAKLRMLQFYYDFLDEYLDRADFQLCEMDTDSAYIAISGESVESLVKPELRAEFDQD</sequence>
<reference evidence="1 2" key="1">
    <citation type="submission" date="2022-05" db="EMBL/GenBank/DDBJ databases">
        <authorList>
            <consortium name="Genoscope - CEA"/>
            <person name="William W."/>
        </authorList>
    </citation>
    <scope>NUCLEOTIDE SEQUENCE [LARGE SCALE GENOMIC DNA]</scope>
</reference>
<gene>
    <name evidence="1" type="ORF">PEVE_00035926</name>
</gene>
<evidence type="ECO:0000313" key="2">
    <source>
        <dbReference type="Proteomes" id="UP001159427"/>
    </source>
</evidence>